<gene>
    <name evidence="3" type="ORF">MSPICULIGERA_LOCUS8575</name>
</gene>
<evidence type="ECO:0000313" key="4">
    <source>
        <dbReference type="Proteomes" id="UP001177023"/>
    </source>
</evidence>
<keyword evidence="2" id="KW-0732">Signal</keyword>
<accession>A0AA36CJB8</accession>
<evidence type="ECO:0000256" key="1">
    <source>
        <dbReference type="SAM" id="MobiDB-lite"/>
    </source>
</evidence>
<dbReference type="AlphaFoldDB" id="A0AA36CJB8"/>
<feature type="non-terminal residue" evidence="3">
    <location>
        <position position="111"/>
    </location>
</feature>
<feature type="region of interest" description="Disordered" evidence="1">
    <location>
        <begin position="41"/>
        <end position="71"/>
    </location>
</feature>
<protein>
    <submittedName>
        <fullName evidence="3">Uncharacterized protein</fullName>
    </submittedName>
</protein>
<feature type="signal peptide" evidence="2">
    <location>
        <begin position="1"/>
        <end position="17"/>
    </location>
</feature>
<evidence type="ECO:0000256" key="2">
    <source>
        <dbReference type="SAM" id="SignalP"/>
    </source>
</evidence>
<proteinExistence type="predicted"/>
<keyword evidence="4" id="KW-1185">Reference proteome</keyword>
<reference evidence="3" key="1">
    <citation type="submission" date="2023-06" db="EMBL/GenBank/DDBJ databases">
        <authorList>
            <person name="Delattre M."/>
        </authorList>
    </citation>
    <scope>NUCLEOTIDE SEQUENCE</scope>
    <source>
        <strain evidence="3">AF72</strain>
    </source>
</reference>
<organism evidence="3 4">
    <name type="scientific">Mesorhabditis spiculigera</name>
    <dbReference type="NCBI Taxonomy" id="96644"/>
    <lineage>
        <taxon>Eukaryota</taxon>
        <taxon>Metazoa</taxon>
        <taxon>Ecdysozoa</taxon>
        <taxon>Nematoda</taxon>
        <taxon>Chromadorea</taxon>
        <taxon>Rhabditida</taxon>
        <taxon>Rhabditina</taxon>
        <taxon>Rhabditomorpha</taxon>
        <taxon>Rhabditoidea</taxon>
        <taxon>Rhabditidae</taxon>
        <taxon>Mesorhabditinae</taxon>
        <taxon>Mesorhabditis</taxon>
    </lineage>
</organism>
<evidence type="ECO:0000313" key="3">
    <source>
        <dbReference type="EMBL" id="CAJ0570127.1"/>
    </source>
</evidence>
<feature type="chain" id="PRO_5041299693" evidence="2">
    <location>
        <begin position="18"/>
        <end position="111"/>
    </location>
</feature>
<comment type="caution">
    <text evidence="3">The sequence shown here is derived from an EMBL/GenBank/DDBJ whole genome shotgun (WGS) entry which is preliminary data.</text>
</comment>
<dbReference type="Proteomes" id="UP001177023">
    <property type="component" value="Unassembled WGS sequence"/>
</dbReference>
<dbReference type="EMBL" id="CATQJA010002252">
    <property type="protein sequence ID" value="CAJ0570127.1"/>
    <property type="molecule type" value="Genomic_DNA"/>
</dbReference>
<sequence>MLSTIVPLCLLLALVASQGFQDHEELRQFFGFEIADNQMVQLAPPTPRTRPLSTEQSRGHAMPPGIRPPTKLARLLNDDELRTKIGFNNRHGKRVLGISRRKPEVELRDRL</sequence>
<name>A0AA36CJB8_9BILA</name>